<dbReference type="Gene3D" id="2.60.120.590">
    <property type="entry name" value="Alpha-ketoglutarate-dependent dioxygenase AlkB-like"/>
    <property type="match status" value="1"/>
</dbReference>
<proteinExistence type="predicted"/>
<name>A0A7S2XJP2_9STRA</name>
<organism evidence="2">
    <name type="scientific">Attheya septentrionalis</name>
    <dbReference type="NCBI Taxonomy" id="420275"/>
    <lineage>
        <taxon>Eukaryota</taxon>
        <taxon>Sar</taxon>
        <taxon>Stramenopiles</taxon>
        <taxon>Ochrophyta</taxon>
        <taxon>Bacillariophyta</taxon>
        <taxon>Coscinodiscophyceae</taxon>
        <taxon>Chaetocerotophycidae</taxon>
        <taxon>Chaetocerotales</taxon>
        <taxon>Attheyaceae</taxon>
        <taxon>Attheya</taxon>
    </lineage>
</organism>
<dbReference type="GO" id="GO:0051213">
    <property type="term" value="F:dioxygenase activity"/>
    <property type="evidence" value="ECO:0007669"/>
    <property type="project" value="InterPro"/>
</dbReference>
<dbReference type="SUPFAM" id="SSF54211">
    <property type="entry name" value="Ribosomal protein S5 domain 2-like"/>
    <property type="match status" value="1"/>
</dbReference>
<dbReference type="Gene3D" id="3.30.230.30">
    <property type="entry name" value="Impact, N-terminal domain"/>
    <property type="match status" value="1"/>
</dbReference>
<dbReference type="PROSITE" id="PS51471">
    <property type="entry name" value="FE2OG_OXY"/>
    <property type="match status" value="1"/>
</dbReference>
<dbReference type="InterPro" id="IPR027450">
    <property type="entry name" value="AlkB-like"/>
</dbReference>
<dbReference type="PANTHER" id="PTHR31212:SF4">
    <property type="entry name" value="ALPHA-KETOGLUTARATE-DEPENDENT DIOXYGENASE ALKB HOMOLOG 3"/>
    <property type="match status" value="1"/>
</dbReference>
<dbReference type="InterPro" id="IPR020568">
    <property type="entry name" value="Ribosomal_Su5_D2-typ_SF"/>
</dbReference>
<dbReference type="InterPro" id="IPR001498">
    <property type="entry name" value="Impact_N"/>
</dbReference>
<dbReference type="InterPro" id="IPR005123">
    <property type="entry name" value="Oxoglu/Fe-dep_dioxygenase_dom"/>
</dbReference>
<protein>
    <recommendedName>
        <fullName evidence="1">Fe2OG dioxygenase domain-containing protein</fullName>
    </recommendedName>
</protein>
<gene>
    <name evidence="2" type="ORF">ASEP1449_LOCUS1882</name>
</gene>
<dbReference type="InterPro" id="IPR037151">
    <property type="entry name" value="AlkB-like_sf"/>
</dbReference>
<dbReference type="InterPro" id="IPR036956">
    <property type="entry name" value="Impact_N_sf"/>
</dbReference>
<evidence type="ECO:0000259" key="1">
    <source>
        <dbReference type="PROSITE" id="PS51471"/>
    </source>
</evidence>
<dbReference type="GO" id="GO:0006307">
    <property type="term" value="P:DNA alkylation repair"/>
    <property type="evidence" value="ECO:0007669"/>
    <property type="project" value="InterPro"/>
</dbReference>
<feature type="domain" description="Fe2OG dioxygenase" evidence="1">
    <location>
        <begin position="243"/>
        <end position="341"/>
    </location>
</feature>
<evidence type="ECO:0000313" key="2">
    <source>
        <dbReference type="EMBL" id="CAD9810059.1"/>
    </source>
</evidence>
<sequence length="445" mass="49660">MAPPSSLCTLEVGDSRFVGFVKKDVHTREEAVLFQQSLKDAFPDAAHVPLCWKLSTSEHWSDEDNEPPDSAGPAMLSAMEEITTPSSPLAVVIVRFFGDKLLGVTCGRLPQCYKRTAALALHRFFHPSNVLHKQDFLDGKESLYGLAAGDTELILDVISDKQKDLVERVEQELEFGGFKGASDEVLPRLQNLQAAIESTGVIPVYRYPGNYHGDEWDTYEWGPTSLIIKEAVETALLPLVEQKMNHCVTNFYRNGDDFIDHHSDKDLDLNQDGVIVSISLGDERIMELRRRAEPKDVTRLLLPHCSMLVLGPKTNQEFTHSILKREGSKLPRLSLTMREVTTFMDNKTGRLFGQGVTSKTVDQVRKVHQLENNIFSFGIVVLSTTVLSKLNSSNSSKTETGLVLAGLIASASLSFQVVRKVIHRKHEELSARDFFSKKSVSGTKY</sequence>
<dbReference type="Pfam" id="PF13532">
    <property type="entry name" value="2OG-FeII_Oxy_2"/>
    <property type="match status" value="1"/>
</dbReference>
<reference evidence="2" key="1">
    <citation type="submission" date="2021-01" db="EMBL/GenBank/DDBJ databases">
        <authorList>
            <person name="Corre E."/>
            <person name="Pelletier E."/>
            <person name="Niang G."/>
            <person name="Scheremetjew M."/>
            <person name="Finn R."/>
            <person name="Kale V."/>
            <person name="Holt S."/>
            <person name="Cochrane G."/>
            <person name="Meng A."/>
            <person name="Brown T."/>
            <person name="Cohen L."/>
        </authorList>
    </citation>
    <scope>NUCLEOTIDE SEQUENCE</scope>
    <source>
        <strain evidence="2">CCMP2084</strain>
    </source>
</reference>
<dbReference type="InterPro" id="IPR032854">
    <property type="entry name" value="ALKBH3"/>
</dbReference>
<dbReference type="PANTHER" id="PTHR31212">
    <property type="entry name" value="ALPHA-KETOGLUTARATE-DEPENDENT DIOXYGENASE ALKB HOMOLOG 3"/>
    <property type="match status" value="1"/>
</dbReference>
<dbReference type="EMBL" id="HBHQ01002901">
    <property type="protein sequence ID" value="CAD9810059.1"/>
    <property type="molecule type" value="Transcribed_RNA"/>
</dbReference>
<dbReference type="SUPFAM" id="SSF51197">
    <property type="entry name" value="Clavaminate synthase-like"/>
    <property type="match status" value="1"/>
</dbReference>
<dbReference type="Pfam" id="PF01205">
    <property type="entry name" value="Impact_N"/>
    <property type="match status" value="1"/>
</dbReference>
<dbReference type="AlphaFoldDB" id="A0A7S2XJP2"/>
<accession>A0A7S2XJP2</accession>